<sequence>MYKYRAVIIDDEHSGREVLSRLLAAYIPEIDLVGKAAGLQQGRLLIEQHSPTLFSWRALSWNH</sequence>
<evidence type="ECO:0008006" key="3">
    <source>
        <dbReference type="Google" id="ProtNLM"/>
    </source>
</evidence>
<dbReference type="RefSeq" id="WP_136580982.1">
    <property type="nucleotide sequence ID" value="NZ_STFF01000017.1"/>
</dbReference>
<dbReference type="Proteomes" id="UP000306918">
    <property type="component" value="Unassembled WGS sequence"/>
</dbReference>
<reference evidence="1 2" key="1">
    <citation type="submission" date="2019-04" db="EMBL/GenBank/DDBJ databases">
        <title>Niastella caeni sp. nov., isolated from activated sludge.</title>
        <authorList>
            <person name="Sheng M."/>
        </authorList>
    </citation>
    <scope>NUCLEOTIDE SEQUENCE [LARGE SCALE GENOMIC DNA]</scope>
    <source>
        <strain evidence="1 2">HX-2-15</strain>
    </source>
</reference>
<organism evidence="1 2">
    <name type="scientific">Niastella caeni</name>
    <dbReference type="NCBI Taxonomy" id="2569763"/>
    <lineage>
        <taxon>Bacteria</taxon>
        <taxon>Pseudomonadati</taxon>
        <taxon>Bacteroidota</taxon>
        <taxon>Chitinophagia</taxon>
        <taxon>Chitinophagales</taxon>
        <taxon>Chitinophagaceae</taxon>
        <taxon>Niastella</taxon>
    </lineage>
</organism>
<dbReference type="EMBL" id="STFF01000017">
    <property type="protein sequence ID" value="THU30250.1"/>
    <property type="molecule type" value="Genomic_DNA"/>
</dbReference>
<gene>
    <name evidence="1" type="ORF">FAM09_30590</name>
</gene>
<evidence type="ECO:0000313" key="2">
    <source>
        <dbReference type="Proteomes" id="UP000306918"/>
    </source>
</evidence>
<proteinExistence type="predicted"/>
<name>A0A4S8H632_9BACT</name>
<comment type="caution">
    <text evidence="1">The sequence shown here is derived from an EMBL/GenBank/DDBJ whole genome shotgun (WGS) entry which is preliminary data.</text>
</comment>
<protein>
    <recommendedName>
        <fullName evidence="3">Response regulator</fullName>
    </recommendedName>
</protein>
<evidence type="ECO:0000313" key="1">
    <source>
        <dbReference type="EMBL" id="THU30250.1"/>
    </source>
</evidence>
<dbReference type="AlphaFoldDB" id="A0A4S8H632"/>
<accession>A0A4S8H632</accession>
<keyword evidence="2" id="KW-1185">Reference proteome</keyword>